<accession>A0A191ZVD6</accession>
<dbReference type="InterPro" id="IPR045851">
    <property type="entry name" value="AMP-bd_C_sf"/>
</dbReference>
<dbReference type="SUPFAM" id="SSF56801">
    <property type="entry name" value="Acetyl-CoA synthetase-like"/>
    <property type="match status" value="1"/>
</dbReference>
<dbReference type="RefSeq" id="WP_064802734.1">
    <property type="nucleotide sequence ID" value="NZ_CP016022.1"/>
</dbReference>
<dbReference type="NCBIfam" id="NF005714">
    <property type="entry name" value="PRK07529.1"/>
    <property type="match status" value="1"/>
</dbReference>
<protein>
    <submittedName>
        <fullName evidence="1">Acyl-CoA synthetase</fullName>
    </submittedName>
</protein>
<dbReference type="InterPro" id="IPR042099">
    <property type="entry name" value="ANL_N_sf"/>
</dbReference>
<dbReference type="PANTHER" id="PTHR43767">
    <property type="entry name" value="LONG-CHAIN-FATTY-ACID--COA LIGASE"/>
    <property type="match status" value="1"/>
</dbReference>
<dbReference type="Pfam" id="PF13193">
    <property type="entry name" value="AMP-binding_C"/>
    <property type="match status" value="1"/>
</dbReference>
<gene>
    <name evidence="1" type="ORF">A9Y76_06115</name>
</gene>
<reference evidence="2" key="1">
    <citation type="submission" date="2016-06" db="EMBL/GenBank/DDBJ databases">
        <authorList>
            <person name="Xu Y."/>
            <person name="Nagy A."/>
            <person name="Yan X."/>
            <person name="Kim S.W."/>
            <person name="Haley B."/>
            <person name="Liu N.T."/>
            <person name="Nou X."/>
        </authorList>
    </citation>
    <scope>NUCLEOTIDE SEQUENCE [LARGE SCALE GENOMIC DNA]</scope>
    <source>
        <strain evidence="2">ATCC 49129</strain>
    </source>
</reference>
<dbReference type="InterPro" id="IPR020845">
    <property type="entry name" value="AMP-binding_CS"/>
</dbReference>
<dbReference type="GeneID" id="61525594"/>
<dbReference type="InterPro" id="IPR025110">
    <property type="entry name" value="AMP-bd_C"/>
</dbReference>
<dbReference type="EMBL" id="CP016022">
    <property type="protein sequence ID" value="ANJ72064.1"/>
    <property type="molecule type" value="Genomic_DNA"/>
</dbReference>
<dbReference type="Proteomes" id="UP000078572">
    <property type="component" value="Chromosome 1"/>
</dbReference>
<proteinExistence type="predicted"/>
<dbReference type="AlphaFoldDB" id="A0A191ZVD6"/>
<dbReference type="InterPro" id="IPR050237">
    <property type="entry name" value="ATP-dep_AMP-bd_enzyme"/>
</dbReference>
<dbReference type="PROSITE" id="PS00455">
    <property type="entry name" value="AMP_BINDING"/>
    <property type="match status" value="1"/>
</dbReference>
<dbReference type="STRING" id="190721.ACS15_1391"/>
<keyword evidence="2" id="KW-1185">Reference proteome</keyword>
<dbReference type="Gene3D" id="3.40.50.12780">
    <property type="entry name" value="N-terminal domain of ligase-like"/>
    <property type="match status" value="1"/>
</dbReference>
<dbReference type="InterPro" id="IPR000873">
    <property type="entry name" value="AMP-dep_synth/lig_dom"/>
</dbReference>
<evidence type="ECO:0000313" key="1">
    <source>
        <dbReference type="EMBL" id="ANJ72064.1"/>
    </source>
</evidence>
<dbReference type="Gene3D" id="3.30.300.30">
    <property type="match status" value="1"/>
</dbReference>
<dbReference type="GO" id="GO:0016878">
    <property type="term" value="F:acid-thiol ligase activity"/>
    <property type="evidence" value="ECO:0007669"/>
    <property type="project" value="UniProtKB-ARBA"/>
</dbReference>
<dbReference type="OrthoDB" id="9766486at2"/>
<evidence type="ECO:0000313" key="2">
    <source>
        <dbReference type="Proteomes" id="UP000078572"/>
    </source>
</evidence>
<dbReference type="Pfam" id="PF00501">
    <property type="entry name" value="AMP-binding"/>
    <property type="match status" value="1"/>
</dbReference>
<name>A0A191ZVD6_9RALS</name>
<organism evidence="1 2">
    <name type="scientific">Ralstonia insidiosa</name>
    <dbReference type="NCBI Taxonomy" id="190721"/>
    <lineage>
        <taxon>Bacteria</taxon>
        <taxon>Pseudomonadati</taxon>
        <taxon>Pseudomonadota</taxon>
        <taxon>Betaproteobacteria</taxon>
        <taxon>Burkholderiales</taxon>
        <taxon>Burkholderiaceae</taxon>
        <taxon>Ralstonia</taxon>
    </lineage>
</organism>
<sequence>MSGFSSLQDVEAAEVHGLPPDLPQSTYEMICRGASLNPEAPALSFFLSVNDHRTPQTWSYAALLARITQMANFFDSIGVKKDSVIAFVLPNLPETHFVIWGGQAAGIVAAFNPLLEGPALAELLNAAGASVLVTLAPFPGTDTWIKLQPHLPSIKSLRHLVLVNLADRVHGAAQCAAQVQKNEVLRLLGPQGVHGAVPMSVRIHDFNSAVQAQRADGLNSRRRIAAEDASSYFCTGGTTGLPKIAMRTHGNEVANAWSTAQVLGDGIGPGKVVFCGLPLFHVNGVLVTGLLPFSKGAHVVLGTPQGYRAEGVIQRFWEIVEHHRVNFFSGVPTLYASLLQVPVGGRDVGSLEYGLCGAAPMPIEVFRRFQEQTGIKILEGYGLTEATCVSSVSPPLGERRLGSIGLRVPAQQMKAVVLGEGGEYLRDCVADEVGVLVVSGPNVFAGYRQAEQNAGLWVDTGDGQRWLNTGDLARQDEQGYFWLTGRKKELIIRGGHNIDPLTIEAPLHRHPAVQIAAAVGRPDVHAGELPVAYVQLRAGASATEADLLAFLKAEIAERAALPRQVNIIEMMPLTAVGKIFKPALKHRETREALSAALSDAGIAFDALDVAEDKSRGLVASVKLDASASIAAAREVLGRFPFPFSVN</sequence>
<dbReference type="PANTHER" id="PTHR43767:SF1">
    <property type="entry name" value="NONRIBOSOMAL PEPTIDE SYNTHASE PES1 (EUROFUNG)-RELATED"/>
    <property type="match status" value="1"/>
</dbReference>